<evidence type="ECO:0000313" key="3">
    <source>
        <dbReference type="Proteomes" id="UP001596500"/>
    </source>
</evidence>
<evidence type="ECO:0000256" key="1">
    <source>
        <dbReference type="SAM" id="Phobius"/>
    </source>
</evidence>
<proteinExistence type="predicted"/>
<keyword evidence="1" id="KW-0812">Transmembrane</keyword>
<feature type="transmembrane region" description="Helical" evidence="1">
    <location>
        <begin position="200"/>
        <end position="220"/>
    </location>
</feature>
<protein>
    <submittedName>
        <fullName evidence="2">Uncharacterized protein</fullName>
    </submittedName>
</protein>
<sequence>MDMVYESIKSVFSSIGEAFMFYKEQFTRVMLIGLTIILPMELFLTIVKQLSFLYPQLDSLYYMVIPVVLSIAQLPLVYLSHLFIKDELLETSEIYSFFFRKITNAYVTSLFFIVLMILLMSISQSLWVIGIFLSFSIPYLLVIKEYRTFDYITQSVKLGLIKWLQLLILLSSFYLIGLGINRGLFAAIDLLAHGTTPQLFYLVLQWILHLLLIPLAVFILTRSYFKWLIEE</sequence>
<feature type="transmembrane region" description="Helical" evidence="1">
    <location>
        <begin position="163"/>
        <end position="180"/>
    </location>
</feature>
<gene>
    <name evidence="2" type="ORF">ACFQNG_19875</name>
</gene>
<name>A0ABW2RR11_9BACL</name>
<keyword evidence="1" id="KW-0472">Membrane</keyword>
<dbReference type="Proteomes" id="UP001596500">
    <property type="component" value="Unassembled WGS sequence"/>
</dbReference>
<reference evidence="3" key="1">
    <citation type="journal article" date="2019" name="Int. J. Syst. Evol. Microbiol.">
        <title>The Global Catalogue of Microorganisms (GCM) 10K type strain sequencing project: providing services to taxonomists for standard genome sequencing and annotation.</title>
        <authorList>
            <consortium name="The Broad Institute Genomics Platform"/>
            <consortium name="The Broad Institute Genome Sequencing Center for Infectious Disease"/>
            <person name="Wu L."/>
            <person name="Ma J."/>
        </authorList>
    </citation>
    <scope>NUCLEOTIDE SEQUENCE [LARGE SCALE GENOMIC DNA]</scope>
    <source>
        <strain evidence="3">CGMCC 1.12942</strain>
    </source>
</reference>
<accession>A0ABW2RR11</accession>
<organism evidence="2 3">
    <name type="scientific">Laceyella putida</name>
    <dbReference type="NCBI Taxonomy" id="110101"/>
    <lineage>
        <taxon>Bacteria</taxon>
        <taxon>Bacillati</taxon>
        <taxon>Bacillota</taxon>
        <taxon>Bacilli</taxon>
        <taxon>Bacillales</taxon>
        <taxon>Thermoactinomycetaceae</taxon>
        <taxon>Laceyella</taxon>
    </lineage>
</organism>
<feature type="transmembrane region" description="Helical" evidence="1">
    <location>
        <begin position="126"/>
        <end position="143"/>
    </location>
</feature>
<keyword evidence="1" id="KW-1133">Transmembrane helix</keyword>
<evidence type="ECO:0000313" key="2">
    <source>
        <dbReference type="EMBL" id="MFC7443319.1"/>
    </source>
</evidence>
<comment type="caution">
    <text evidence="2">The sequence shown here is derived from an EMBL/GenBank/DDBJ whole genome shotgun (WGS) entry which is preliminary data.</text>
</comment>
<feature type="transmembrane region" description="Helical" evidence="1">
    <location>
        <begin position="29"/>
        <end position="47"/>
    </location>
</feature>
<keyword evidence="3" id="KW-1185">Reference proteome</keyword>
<feature type="transmembrane region" description="Helical" evidence="1">
    <location>
        <begin position="102"/>
        <end position="120"/>
    </location>
</feature>
<feature type="transmembrane region" description="Helical" evidence="1">
    <location>
        <begin position="59"/>
        <end position="81"/>
    </location>
</feature>
<dbReference type="RefSeq" id="WP_379867647.1">
    <property type="nucleotide sequence ID" value="NZ_JBHTBW010000085.1"/>
</dbReference>
<dbReference type="EMBL" id="JBHTBW010000085">
    <property type="protein sequence ID" value="MFC7443319.1"/>
    <property type="molecule type" value="Genomic_DNA"/>
</dbReference>